<protein>
    <submittedName>
        <fullName evidence="1">Uncharacterized protein</fullName>
    </submittedName>
</protein>
<name>A0AAP0HVF1_9MAGN</name>
<accession>A0AAP0HVF1</accession>
<organism evidence="1 2">
    <name type="scientific">Stephania yunnanensis</name>
    <dbReference type="NCBI Taxonomy" id="152371"/>
    <lineage>
        <taxon>Eukaryota</taxon>
        <taxon>Viridiplantae</taxon>
        <taxon>Streptophyta</taxon>
        <taxon>Embryophyta</taxon>
        <taxon>Tracheophyta</taxon>
        <taxon>Spermatophyta</taxon>
        <taxon>Magnoliopsida</taxon>
        <taxon>Ranunculales</taxon>
        <taxon>Menispermaceae</taxon>
        <taxon>Menispermoideae</taxon>
        <taxon>Cissampelideae</taxon>
        <taxon>Stephania</taxon>
    </lineage>
</organism>
<evidence type="ECO:0000313" key="1">
    <source>
        <dbReference type="EMBL" id="KAK9098639.1"/>
    </source>
</evidence>
<proteinExistence type="predicted"/>
<keyword evidence="2" id="KW-1185">Reference proteome</keyword>
<dbReference type="EMBL" id="JBBNAF010000011">
    <property type="protein sequence ID" value="KAK9098639.1"/>
    <property type="molecule type" value="Genomic_DNA"/>
</dbReference>
<gene>
    <name evidence="1" type="ORF">Syun_025684</name>
</gene>
<comment type="caution">
    <text evidence="1">The sequence shown here is derived from an EMBL/GenBank/DDBJ whole genome shotgun (WGS) entry which is preliminary data.</text>
</comment>
<evidence type="ECO:0000313" key="2">
    <source>
        <dbReference type="Proteomes" id="UP001420932"/>
    </source>
</evidence>
<sequence length="144" mass="16286">MDDEVVYYNVAGECPRGGVYDLGSLGRNKRRYADTGASTSQLPEMVSHSVFDTVVEQLRQVVVFMQRQFTMTMDGVGLSQPLPLPPPLPYEQQQRRKQIPLICRSNKTMLIGRCKIGLREMGSLVILRYLVPPKELLEGVRAME</sequence>
<dbReference type="Proteomes" id="UP001420932">
    <property type="component" value="Unassembled WGS sequence"/>
</dbReference>
<dbReference type="AlphaFoldDB" id="A0AAP0HVF1"/>
<reference evidence="1 2" key="1">
    <citation type="submission" date="2024-01" db="EMBL/GenBank/DDBJ databases">
        <title>Genome assemblies of Stephania.</title>
        <authorList>
            <person name="Yang L."/>
        </authorList>
    </citation>
    <scope>NUCLEOTIDE SEQUENCE [LARGE SCALE GENOMIC DNA]</scope>
    <source>
        <strain evidence="1">YNDBR</strain>
        <tissue evidence="1">Leaf</tissue>
    </source>
</reference>